<dbReference type="Proteomes" id="UP000186341">
    <property type="component" value="Unassembled WGS sequence"/>
</dbReference>
<keyword evidence="3" id="KW-1185">Reference proteome</keyword>
<dbReference type="AlphaFoldDB" id="A0A1U7NJ94"/>
<organism evidence="2 3">
    <name type="scientific">Ileibacterium valens</name>
    <dbReference type="NCBI Taxonomy" id="1862668"/>
    <lineage>
        <taxon>Bacteria</taxon>
        <taxon>Bacillati</taxon>
        <taxon>Bacillota</taxon>
        <taxon>Erysipelotrichia</taxon>
        <taxon>Erysipelotrichales</taxon>
        <taxon>Erysipelotrichaceae</taxon>
        <taxon>Ileibacterium</taxon>
    </lineage>
</organism>
<dbReference type="PROSITE" id="PS51186">
    <property type="entry name" value="GNAT"/>
    <property type="match status" value="1"/>
</dbReference>
<dbReference type="Pfam" id="PF00583">
    <property type="entry name" value="Acetyltransf_1"/>
    <property type="match status" value="1"/>
</dbReference>
<evidence type="ECO:0000259" key="1">
    <source>
        <dbReference type="PROSITE" id="PS51186"/>
    </source>
</evidence>
<dbReference type="InterPro" id="IPR016181">
    <property type="entry name" value="Acyl_CoA_acyltransferase"/>
</dbReference>
<comment type="caution">
    <text evidence="2">The sequence shown here is derived from an EMBL/GenBank/DDBJ whole genome shotgun (WGS) entry which is preliminary data.</text>
</comment>
<evidence type="ECO:0000313" key="3">
    <source>
        <dbReference type="Proteomes" id="UP000186341"/>
    </source>
</evidence>
<evidence type="ECO:0000313" key="2">
    <source>
        <dbReference type="EMBL" id="OLU43189.1"/>
    </source>
</evidence>
<name>A0A1U7NJ94_9FIRM</name>
<proteinExistence type="predicted"/>
<dbReference type="GO" id="GO:0016747">
    <property type="term" value="F:acyltransferase activity, transferring groups other than amino-acyl groups"/>
    <property type="evidence" value="ECO:0007669"/>
    <property type="project" value="InterPro"/>
</dbReference>
<protein>
    <recommendedName>
        <fullName evidence="1">N-acetyltransferase domain-containing protein</fullName>
    </recommendedName>
</protein>
<feature type="domain" description="N-acetyltransferase" evidence="1">
    <location>
        <begin position="1"/>
        <end position="198"/>
    </location>
</feature>
<dbReference type="InterPro" id="IPR000182">
    <property type="entry name" value="GNAT_dom"/>
</dbReference>
<accession>A0A1U7NJ94</accession>
<dbReference type="EMBL" id="MPJW01000019">
    <property type="protein sequence ID" value="OLU43189.1"/>
    <property type="molecule type" value="Genomic_DNA"/>
</dbReference>
<reference evidence="2 3" key="1">
    <citation type="submission" date="2016-11" db="EMBL/GenBank/DDBJ databases">
        <title>Description of two novel members of the family Erysipelotrichaceae: Ileibacterium lipovorans gen. nov., sp. nov. and Dubosiella newyorkensis, gen. nov., sp. nov.</title>
        <authorList>
            <person name="Cox L.M."/>
            <person name="Sohn J."/>
            <person name="Tyrrell K.L."/>
            <person name="Citron D.M."/>
            <person name="Lawson P.A."/>
            <person name="Patel N.B."/>
            <person name="Iizumi T."/>
            <person name="Perez-Perez G.I."/>
            <person name="Goldstein E.J."/>
            <person name="Blaser M.J."/>
        </authorList>
    </citation>
    <scope>NUCLEOTIDE SEQUENCE [LARGE SCALE GENOMIC DNA]</scope>
    <source>
        <strain evidence="2 3">NYU-BL-A3</strain>
    </source>
</reference>
<dbReference type="SUPFAM" id="SSF55729">
    <property type="entry name" value="Acyl-CoA N-acyltransferases (Nat)"/>
    <property type="match status" value="1"/>
</dbReference>
<dbReference type="CDD" id="cd04301">
    <property type="entry name" value="NAT_SF"/>
    <property type="match status" value="1"/>
</dbReference>
<gene>
    <name evidence="2" type="ORF">BO222_00420</name>
</gene>
<dbReference type="Gene3D" id="3.40.630.30">
    <property type="match status" value="1"/>
</dbReference>
<dbReference type="RefSeq" id="WP_075817396.1">
    <property type="nucleotide sequence ID" value="NZ_CAPBNU010000168.1"/>
</dbReference>
<sequence>MRPIKQDDRPALRNIIRKTWHYDEFCKGQAANQLAEVFLTSVEADSDHTIVIERDNKPVGVIMIMDERIKYRPFIRRWNQIKAIVSLPLSKDGRQASKLFGSVNSTDVILRKKVAKDFDAQIRFFALDVSVRGLGLGKKLFESALDAMKQMNIESFYLYTDTSCNYHFYQKRGMHQVACEHQKMTVNNQSSFMSFFLYEGKVSQLI</sequence>